<feature type="domain" description="PIN" evidence="1">
    <location>
        <begin position="3"/>
        <end position="111"/>
    </location>
</feature>
<dbReference type="Pfam" id="PF01850">
    <property type="entry name" value="PIN"/>
    <property type="match status" value="1"/>
</dbReference>
<dbReference type="RefSeq" id="WP_240631246.1">
    <property type="nucleotide sequence ID" value="NZ_BJXM01000018.1"/>
</dbReference>
<protein>
    <submittedName>
        <fullName evidence="2">PIN domain protein</fullName>
    </submittedName>
</protein>
<dbReference type="CDD" id="cd18682">
    <property type="entry name" value="PIN_VapC-like"/>
    <property type="match status" value="1"/>
</dbReference>
<organism evidence="2 3">
    <name type="scientific">Meiothermus granaticius NBRC 107808</name>
    <dbReference type="NCBI Taxonomy" id="1227551"/>
    <lineage>
        <taxon>Bacteria</taxon>
        <taxon>Thermotogati</taxon>
        <taxon>Deinococcota</taxon>
        <taxon>Deinococci</taxon>
        <taxon>Thermales</taxon>
        <taxon>Thermaceae</taxon>
        <taxon>Meiothermus</taxon>
    </lineage>
</organism>
<dbReference type="Proteomes" id="UP000266178">
    <property type="component" value="Unassembled WGS sequence"/>
</dbReference>
<dbReference type="EMBL" id="QWLB01000009">
    <property type="protein sequence ID" value="RIH93104.1"/>
    <property type="molecule type" value="Genomic_DNA"/>
</dbReference>
<dbReference type="InterPro" id="IPR029060">
    <property type="entry name" value="PIN-like_dom_sf"/>
</dbReference>
<dbReference type="Gene3D" id="3.40.50.1010">
    <property type="entry name" value="5'-nuclease"/>
    <property type="match status" value="1"/>
</dbReference>
<dbReference type="SUPFAM" id="SSF88723">
    <property type="entry name" value="PIN domain-like"/>
    <property type="match status" value="1"/>
</dbReference>
<name>A0A399F8X9_9DEIN</name>
<comment type="caution">
    <text evidence="2">The sequence shown here is derived from an EMBL/GenBank/DDBJ whole genome shotgun (WGS) entry which is preliminary data.</text>
</comment>
<sequence length="124" mass="13319">MSVVLDASALLAYLNQEAGAEAVAEQMVRGGFISAVNLAEVYSKVTEWGQDAHLLEQALVRQGLLGGVLEVVPFGPEDVLRVAALRPLTKTQGLSLGDRVCLALAQRLGLPHHRQRLDQPGRRG</sequence>
<keyword evidence="3" id="KW-1185">Reference proteome</keyword>
<proteinExistence type="predicted"/>
<evidence type="ECO:0000313" key="3">
    <source>
        <dbReference type="Proteomes" id="UP000266178"/>
    </source>
</evidence>
<gene>
    <name evidence="2" type="ORF">Mgrana_00902</name>
</gene>
<evidence type="ECO:0000259" key="1">
    <source>
        <dbReference type="Pfam" id="PF01850"/>
    </source>
</evidence>
<evidence type="ECO:0000313" key="2">
    <source>
        <dbReference type="EMBL" id="RIH93104.1"/>
    </source>
</evidence>
<dbReference type="InterPro" id="IPR002716">
    <property type="entry name" value="PIN_dom"/>
</dbReference>
<accession>A0A399F8X9</accession>
<reference evidence="2 3" key="1">
    <citation type="submission" date="2018-08" db="EMBL/GenBank/DDBJ databases">
        <title>Meiothermus granaticius genome AF-68 sequencing project.</title>
        <authorList>
            <person name="Da Costa M.S."/>
            <person name="Albuquerque L."/>
            <person name="Raposo P."/>
            <person name="Froufe H.J.C."/>
            <person name="Barroso C.S."/>
            <person name="Egas C."/>
        </authorList>
    </citation>
    <scope>NUCLEOTIDE SEQUENCE [LARGE SCALE GENOMIC DNA]</scope>
    <source>
        <strain evidence="2 3">AF-68</strain>
    </source>
</reference>
<dbReference type="AlphaFoldDB" id="A0A399F8X9"/>